<dbReference type="InterPro" id="IPR011991">
    <property type="entry name" value="ArsR-like_HTH"/>
</dbReference>
<gene>
    <name evidence="6" type="ORF">EA472_09055</name>
</gene>
<dbReference type="PANTHER" id="PTHR30136:SF35">
    <property type="entry name" value="HTH-TYPE TRANSCRIPTIONAL REGULATOR RV1719"/>
    <property type="match status" value="1"/>
</dbReference>
<dbReference type="PANTHER" id="PTHR30136">
    <property type="entry name" value="HELIX-TURN-HELIX TRANSCRIPTIONAL REGULATOR, ICLR FAMILY"/>
    <property type="match status" value="1"/>
</dbReference>
<evidence type="ECO:0000256" key="1">
    <source>
        <dbReference type="ARBA" id="ARBA00023015"/>
    </source>
</evidence>
<dbReference type="AlphaFoldDB" id="A0A3N6N024"/>
<dbReference type="GO" id="GO:0003677">
    <property type="term" value="F:DNA binding"/>
    <property type="evidence" value="ECO:0007669"/>
    <property type="project" value="UniProtKB-KW"/>
</dbReference>
<dbReference type="Pfam" id="PF09339">
    <property type="entry name" value="HTH_IclR"/>
    <property type="match status" value="1"/>
</dbReference>
<dbReference type="GO" id="GO:0003700">
    <property type="term" value="F:DNA-binding transcription factor activity"/>
    <property type="evidence" value="ECO:0007669"/>
    <property type="project" value="TreeGrafter"/>
</dbReference>
<evidence type="ECO:0000313" key="6">
    <source>
        <dbReference type="EMBL" id="RQH00777.1"/>
    </source>
</evidence>
<keyword evidence="1" id="KW-0805">Transcription regulation</keyword>
<evidence type="ECO:0000259" key="4">
    <source>
        <dbReference type="PROSITE" id="PS51077"/>
    </source>
</evidence>
<dbReference type="Gene3D" id="1.10.10.10">
    <property type="entry name" value="Winged helix-like DNA-binding domain superfamily/Winged helix DNA-binding domain"/>
    <property type="match status" value="1"/>
</dbReference>
<reference evidence="6 7" key="1">
    <citation type="submission" date="2018-10" db="EMBL/GenBank/DDBJ databases">
        <title>Natrarchaeobius chitinivorans gen. nov., sp. nov., and Natrarchaeobius haloalkaliphilus sp. nov., alkaliphilic, chitin-utilizing haloarchaea from hypersaline alkaline lakes.</title>
        <authorList>
            <person name="Sorokin D.Y."/>
            <person name="Elcheninov A.G."/>
            <person name="Kostrikina N.A."/>
            <person name="Bale N.J."/>
            <person name="Sinninghe Damste J.S."/>
            <person name="Khijniak T.V."/>
            <person name="Kublanov I.V."/>
            <person name="Toshchakov S.V."/>
        </authorList>
    </citation>
    <scope>NUCLEOTIDE SEQUENCE [LARGE SCALE GENOMIC DNA]</scope>
    <source>
        <strain evidence="6 7">AArcht7</strain>
    </source>
</reference>
<keyword evidence="3" id="KW-0804">Transcription</keyword>
<dbReference type="Proteomes" id="UP000281431">
    <property type="component" value="Unassembled WGS sequence"/>
</dbReference>
<proteinExistence type="predicted"/>
<accession>A0A3N6N024</accession>
<sequence>MGADSTNQKTIKSTQLTFSIIEALQEMERARFSEIAERVDTPSSTVAHHLTTLRRMGYVVKAGNEYQLGMKFLNVSESIKQSKEWYSMVGSKIDELAEKTGERVQFVVEEHGELIYVYDSRGDQAIEVGPSRGESVPMHATSIGKAILASLPPERTSELINNATFEQFTSNTICTEEELLEELEIVRERGYAFNTEEYFTGIKSVGVSITKPRGETIGALSVSGPTQRMQGERYEKKLPELLLGASNEIEVNISYS</sequence>
<dbReference type="GO" id="GO:0045892">
    <property type="term" value="P:negative regulation of DNA-templated transcription"/>
    <property type="evidence" value="ECO:0007669"/>
    <property type="project" value="TreeGrafter"/>
</dbReference>
<dbReference type="PROSITE" id="PS51077">
    <property type="entry name" value="HTH_ICLR"/>
    <property type="match status" value="1"/>
</dbReference>
<dbReference type="OrthoDB" id="14763at2157"/>
<dbReference type="Pfam" id="PF01614">
    <property type="entry name" value="IclR_C"/>
    <property type="match status" value="1"/>
</dbReference>
<dbReference type="InterPro" id="IPR036388">
    <property type="entry name" value="WH-like_DNA-bd_sf"/>
</dbReference>
<dbReference type="SMART" id="SM00346">
    <property type="entry name" value="HTH_ICLR"/>
    <property type="match status" value="1"/>
</dbReference>
<dbReference type="InterPro" id="IPR029016">
    <property type="entry name" value="GAF-like_dom_sf"/>
</dbReference>
<dbReference type="PROSITE" id="PS51078">
    <property type="entry name" value="ICLR_ED"/>
    <property type="match status" value="1"/>
</dbReference>
<comment type="caution">
    <text evidence="6">The sequence shown here is derived from an EMBL/GenBank/DDBJ whole genome shotgun (WGS) entry which is preliminary data.</text>
</comment>
<dbReference type="InterPro" id="IPR050707">
    <property type="entry name" value="HTH_MetabolicPath_Reg"/>
</dbReference>
<dbReference type="CDD" id="cd00090">
    <property type="entry name" value="HTH_ARSR"/>
    <property type="match status" value="1"/>
</dbReference>
<organism evidence="6 7">
    <name type="scientific">Natrarchaeobius chitinivorans</name>
    <dbReference type="NCBI Taxonomy" id="1679083"/>
    <lineage>
        <taxon>Archaea</taxon>
        <taxon>Methanobacteriati</taxon>
        <taxon>Methanobacteriota</taxon>
        <taxon>Stenosarchaea group</taxon>
        <taxon>Halobacteria</taxon>
        <taxon>Halobacteriales</taxon>
        <taxon>Natrialbaceae</taxon>
        <taxon>Natrarchaeobius</taxon>
    </lineage>
</organism>
<dbReference type="SUPFAM" id="SSF46785">
    <property type="entry name" value="Winged helix' DNA-binding domain"/>
    <property type="match status" value="1"/>
</dbReference>
<evidence type="ECO:0000313" key="7">
    <source>
        <dbReference type="Proteomes" id="UP000281431"/>
    </source>
</evidence>
<evidence type="ECO:0000256" key="3">
    <source>
        <dbReference type="ARBA" id="ARBA00023163"/>
    </source>
</evidence>
<dbReference type="InterPro" id="IPR014757">
    <property type="entry name" value="Tscrpt_reg_IclR_C"/>
</dbReference>
<evidence type="ECO:0000259" key="5">
    <source>
        <dbReference type="PROSITE" id="PS51078"/>
    </source>
</evidence>
<protein>
    <submittedName>
        <fullName evidence="6">IclR family transcriptional regulator</fullName>
    </submittedName>
</protein>
<name>A0A3N6N024_NATCH</name>
<dbReference type="SUPFAM" id="SSF55781">
    <property type="entry name" value="GAF domain-like"/>
    <property type="match status" value="1"/>
</dbReference>
<dbReference type="Gene3D" id="3.30.450.40">
    <property type="match status" value="1"/>
</dbReference>
<dbReference type="InterPro" id="IPR036390">
    <property type="entry name" value="WH_DNA-bd_sf"/>
</dbReference>
<evidence type="ECO:0000256" key="2">
    <source>
        <dbReference type="ARBA" id="ARBA00023125"/>
    </source>
</evidence>
<keyword evidence="7" id="KW-1185">Reference proteome</keyword>
<feature type="domain" description="IclR-ED" evidence="5">
    <location>
        <begin position="71"/>
        <end position="255"/>
    </location>
</feature>
<feature type="domain" description="HTH iclR-type" evidence="4">
    <location>
        <begin position="11"/>
        <end position="70"/>
    </location>
</feature>
<dbReference type="EMBL" id="REFZ01000005">
    <property type="protein sequence ID" value="RQH00777.1"/>
    <property type="molecule type" value="Genomic_DNA"/>
</dbReference>
<dbReference type="InterPro" id="IPR005471">
    <property type="entry name" value="Tscrpt_reg_IclR_N"/>
</dbReference>
<keyword evidence="2" id="KW-0238">DNA-binding</keyword>